<dbReference type="Pfam" id="PF13889">
    <property type="entry name" value="Chromosome_seg"/>
    <property type="match status" value="1"/>
</dbReference>
<dbReference type="OrthoDB" id="8625101at2759"/>
<reference evidence="3 4" key="1">
    <citation type="submission" date="2020-04" db="EMBL/GenBank/DDBJ databases">
        <title>Plant Genome Project.</title>
        <authorList>
            <person name="Zhang R.-G."/>
        </authorList>
    </citation>
    <scope>NUCLEOTIDE SEQUENCE [LARGE SCALE GENOMIC DNA]</scope>
    <source>
        <strain evidence="3">YNK0</strain>
        <tissue evidence="3">Leaf</tissue>
    </source>
</reference>
<dbReference type="Pfam" id="PF13915">
    <property type="entry name" value="DUF4210"/>
    <property type="match status" value="1"/>
</dbReference>
<feature type="region of interest" description="Disordered" evidence="1">
    <location>
        <begin position="710"/>
        <end position="729"/>
    </location>
</feature>
<evidence type="ECO:0000313" key="3">
    <source>
        <dbReference type="EMBL" id="KAF8390707.1"/>
    </source>
</evidence>
<dbReference type="OMA" id="SNRASPC"/>
<dbReference type="PANTHER" id="PTHR13199:SF11">
    <property type="entry name" value="PROTEIN ATOSSA"/>
    <property type="match status" value="1"/>
</dbReference>
<organism evidence="3 4">
    <name type="scientific">Tetracentron sinense</name>
    <name type="common">Spur-leaf</name>
    <dbReference type="NCBI Taxonomy" id="13715"/>
    <lineage>
        <taxon>Eukaryota</taxon>
        <taxon>Viridiplantae</taxon>
        <taxon>Streptophyta</taxon>
        <taxon>Embryophyta</taxon>
        <taxon>Tracheophyta</taxon>
        <taxon>Spermatophyta</taxon>
        <taxon>Magnoliopsida</taxon>
        <taxon>Trochodendrales</taxon>
        <taxon>Trochodendraceae</taxon>
        <taxon>Tetracentron</taxon>
    </lineage>
</organism>
<dbReference type="SMART" id="SM01177">
    <property type="entry name" value="DUF4210"/>
    <property type="match status" value="1"/>
</dbReference>
<keyword evidence="4" id="KW-1185">Reference proteome</keyword>
<dbReference type="InterPro" id="IPR051506">
    <property type="entry name" value="ATOS_Transcription_Regulators"/>
</dbReference>
<dbReference type="Proteomes" id="UP000655225">
    <property type="component" value="Unassembled WGS sequence"/>
</dbReference>
<dbReference type="AlphaFoldDB" id="A0A835D7H8"/>
<proteinExistence type="predicted"/>
<name>A0A835D7H8_TETSI</name>
<feature type="compositionally biased region" description="Polar residues" evidence="1">
    <location>
        <begin position="710"/>
        <end position="726"/>
    </location>
</feature>
<dbReference type="PANTHER" id="PTHR13199">
    <property type="entry name" value="GH03947P"/>
    <property type="match status" value="1"/>
</dbReference>
<evidence type="ECO:0000259" key="2">
    <source>
        <dbReference type="SMART" id="SM01177"/>
    </source>
</evidence>
<gene>
    <name evidence="3" type="ORF">HHK36_025234</name>
</gene>
<dbReference type="InterPro" id="IPR033473">
    <property type="entry name" value="Atos-like_C"/>
</dbReference>
<evidence type="ECO:0000313" key="4">
    <source>
        <dbReference type="Proteomes" id="UP000655225"/>
    </source>
</evidence>
<feature type="domain" description="Atos-like conserved" evidence="2">
    <location>
        <begin position="409"/>
        <end position="468"/>
    </location>
</feature>
<sequence length="772" mass="84034">MGLPQVSSGKIADEVAASLSTFLQSPPRYSGVSSCDLDGMHGGSTSNRMGRDIPCSSFGNFQRRTTLELAKGPDGLFKYKDTVDGVSNVHGLKIGSTEKTGWFTPRSGRNIQNPVSRIVGFESGGLDSFDGESDGISLDHFHSSALDGITGNETESSGSLVRKRLSPLNGMLFQNQFKGDPLDIGGEICLIDSSAAGDNFSVSVAQDHKKANIGNTNYFNTPISTFPEWKNILDNNCSTNSILFTDGPLLENKEPVPHNCCLSSPRLDPFGETGKARTRTGAMAISPRKGISPPLSLSPLGPKFSERMKTARLRMDARKEIEEDYLTLKNMEQSLDGTVSGILSTPEEEEFRMASKSFQDLDLLQKEFDPFSSESTIGMGQHQGADSAPTPQCIKLVRSLSGLPVRRSLVGSFEESLLSGRFSSGKVSSRIDGFLAVLNVTGGNFSPPSQKLPFAVTSVDGDNYLLYYASIDLAGNFPSNNCRGPKMKRNISIDDSRATKSRLRIPMKGRIQLVLSNPEKTPLHTFFCNYDLSDMPAGTKTFLRQKVTLACSGPTSTAVKGHRELDIKNEAKATPVSKKSHPIQLSGANSNGVDIVHTLRSTNRSAKAIGNQSSDFMGGAYTGNLSSQAQNKGEKGPLFFSPGNEFSINECQRTGEEDYSSMLTSHETDMKSVQCSSKANENTRGAGVLRYALHLRFLCPSLKKCSRSVQRCKSDPLSSPQGNSSDNKGERHFYLYNDLRVVFPQRHSDADEGKLHVDYHFPADPKYFDISN</sequence>
<dbReference type="InterPro" id="IPR025261">
    <property type="entry name" value="Atos-like_cons_dom"/>
</dbReference>
<comment type="caution">
    <text evidence="3">The sequence shown here is derived from an EMBL/GenBank/DDBJ whole genome shotgun (WGS) entry which is preliminary data.</text>
</comment>
<dbReference type="EMBL" id="JABCRI010000018">
    <property type="protein sequence ID" value="KAF8390707.1"/>
    <property type="molecule type" value="Genomic_DNA"/>
</dbReference>
<accession>A0A835D7H8</accession>
<evidence type="ECO:0000256" key="1">
    <source>
        <dbReference type="SAM" id="MobiDB-lite"/>
    </source>
</evidence>
<protein>
    <recommendedName>
        <fullName evidence="2">Atos-like conserved domain-containing protein</fullName>
    </recommendedName>
</protein>